<evidence type="ECO:0000313" key="1">
    <source>
        <dbReference type="EMBL" id="KAK4538241.1"/>
    </source>
</evidence>
<reference evidence="1 2" key="1">
    <citation type="submission" date="2022-07" db="EMBL/GenBank/DDBJ databases">
        <title>Genome-wide signatures of adaptation to extreme environments.</title>
        <authorList>
            <person name="Cho C.H."/>
            <person name="Yoon H.S."/>
        </authorList>
    </citation>
    <scope>NUCLEOTIDE SEQUENCE [LARGE SCALE GENOMIC DNA]</scope>
    <source>
        <strain evidence="1 2">DBV 063 E5</strain>
    </source>
</reference>
<keyword evidence="2" id="KW-1185">Reference proteome</keyword>
<dbReference type="AlphaFoldDB" id="A0AAV9J1T7"/>
<accession>A0AAV9J1T7</accession>
<protein>
    <submittedName>
        <fullName evidence="1">Uncharacterized protein</fullName>
    </submittedName>
</protein>
<evidence type="ECO:0000313" key="2">
    <source>
        <dbReference type="Proteomes" id="UP001301350"/>
    </source>
</evidence>
<sequence>MFINAATPRCSGTHRAVRRSGRKHAPALLRLDATGPALSRRAFLLRTLVTTVVAGSLPWVQSVAPAAADFTPTSAKRAFDRYSSRIGQGRDLFERLARDADDHPGSRSGYDNEITKQVTNLARAMRIYAGVYSDNFESEKTKALRAKVSAMERALERAGGSPDADGRRQQLQKAREAYDAYLQDAKLSL</sequence>
<organism evidence="1 2">
    <name type="scientific">Cyanidium caldarium</name>
    <name type="common">Red alga</name>
    <dbReference type="NCBI Taxonomy" id="2771"/>
    <lineage>
        <taxon>Eukaryota</taxon>
        <taxon>Rhodophyta</taxon>
        <taxon>Bangiophyceae</taxon>
        <taxon>Cyanidiales</taxon>
        <taxon>Cyanidiaceae</taxon>
        <taxon>Cyanidium</taxon>
    </lineage>
</organism>
<dbReference type="EMBL" id="JANCYW010000016">
    <property type="protein sequence ID" value="KAK4538241.1"/>
    <property type="molecule type" value="Genomic_DNA"/>
</dbReference>
<proteinExistence type="predicted"/>
<comment type="caution">
    <text evidence="1">The sequence shown here is derived from an EMBL/GenBank/DDBJ whole genome shotgun (WGS) entry which is preliminary data.</text>
</comment>
<gene>
    <name evidence="1" type="ORF">CDCA_CDCA16G4266</name>
</gene>
<dbReference type="Proteomes" id="UP001301350">
    <property type="component" value="Unassembled WGS sequence"/>
</dbReference>
<name>A0AAV9J1T7_CYACA</name>